<accession>A0ACA9Q0G0</accession>
<comment type="caution">
    <text evidence="1">The sequence shown here is derived from an EMBL/GenBank/DDBJ whole genome shotgun (WGS) entry which is preliminary data.</text>
</comment>
<gene>
    <name evidence="1" type="ORF">ACOLOM_LOCUS11599</name>
</gene>
<name>A0ACA9Q0G0_9GLOM</name>
<evidence type="ECO:0000313" key="1">
    <source>
        <dbReference type="EMBL" id="CAG8730410.1"/>
    </source>
</evidence>
<evidence type="ECO:0000313" key="2">
    <source>
        <dbReference type="Proteomes" id="UP000789525"/>
    </source>
</evidence>
<dbReference type="Proteomes" id="UP000789525">
    <property type="component" value="Unassembled WGS sequence"/>
</dbReference>
<feature type="non-terminal residue" evidence="1">
    <location>
        <position position="359"/>
    </location>
</feature>
<dbReference type="EMBL" id="CAJVPT010042610">
    <property type="protein sequence ID" value="CAG8730410.1"/>
    <property type="molecule type" value="Genomic_DNA"/>
</dbReference>
<sequence>FAIKIYKDMVTLNIMDLILYEAQRQGRISFYMTNYGEEAYIGSAAGLDSQDMIFGQYREAGVLLYRGFTLDEFMNQCYSNEKDLGKGRQMPVHYGSKKLNFQTISSPLATQIPQASGAAYALKRANIKSCVMCYFGEGAASEGDFHAALNMAATMRCPPILEKTNLDFGCPQSRNNGFAISTPAMQQYRGDGIASRGIGYGIDTIRVDGNDVWAVYNATKTARQWAVEEHRPVLIEALTYRIGHHSTSDDSFAYRSKEEVEDWKRHDNPIVRFRKWLEDKVAVQNWWNEQEEQSYRTSIRKEIMSSFSKAEKTQKPSISDLFNDVYDRQTPNIIAQKQKLKKLIEKYPNNYPLKIFKNE</sequence>
<feature type="non-terminal residue" evidence="1">
    <location>
        <position position="1"/>
    </location>
</feature>
<keyword evidence="2" id="KW-1185">Reference proteome</keyword>
<reference evidence="1" key="1">
    <citation type="submission" date="2021-06" db="EMBL/GenBank/DDBJ databases">
        <authorList>
            <person name="Kallberg Y."/>
            <person name="Tangrot J."/>
            <person name="Rosling A."/>
        </authorList>
    </citation>
    <scope>NUCLEOTIDE SEQUENCE</scope>
    <source>
        <strain evidence="1">CL356</strain>
    </source>
</reference>
<protein>
    <submittedName>
        <fullName evidence="1">15309_t:CDS:1</fullName>
    </submittedName>
</protein>
<organism evidence="1 2">
    <name type="scientific">Acaulospora colombiana</name>
    <dbReference type="NCBI Taxonomy" id="27376"/>
    <lineage>
        <taxon>Eukaryota</taxon>
        <taxon>Fungi</taxon>
        <taxon>Fungi incertae sedis</taxon>
        <taxon>Mucoromycota</taxon>
        <taxon>Glomeromycotina</taxon>
        <taxon>Glomeromycetes</taxon>
        <taxon>Diversisporales</taxon>
        <taxon>Acaulosporaceae</taxon>
        <taxon>Acaulospora</taxon>
    </lineage>
</organism>
<proteinExistence type="predicted"/>